<organism evidence="2 3">
    <name type="scientific">Novipirellula caenicola</name>
    <dbReference type="NCBI Taxonomy" id="1536901"/>
    <lineage>
        <taxon>Bacteria</taxon>
        <taxon>Pseudomonadati</taxon>
        <taxon>Planctomycetota</taxon>
        <taxon>Planctomycetia</taxon>
        <taxon>Pirellulales</taxon>
        <taxon>Pirellulaceae</taxon>
        <taxon>Novipirellula</taxon>
    </lineage>
</organism>
<dbReference type="Proteomes" id="UP001416858">
    <property type="component" value="Unassembled WGS sequence"/>
</dbReference>
<evidence type="ECO:0000256" key="1">
    <source>
        <dbReference type="SAM" id="SignalP"/>
    </source>
</evidence>
<keyword evidence="1" id="KW-0732">Signal</keyword>
<dbReference type="RefSeq" id="WP_345689246.1">
    <property type="nucleotide sequence ID" value="NZ_BAABRO010000030.1"/>
</dbReference>
<evidence type="ECO:0000313" key="2">
    <source>
        <dbReference type="EMBL" id="GAA5510928.1"/>
    </source>
</evidence>
<evidence type="ECO:0000313" key="3">
    <source>
        <dbReference type="Proteomes" id="UP001416858"/>
    </source>
</evidence>
<proteinExistence type="predicted"/>
<comment type="caution">
    <text evidence="2">The sequence shown here is derived from an EMBL/GenBank/DDBJ whole genome shotgun (WGS) entry which is preliminary data.</text>
</comment>
<protein>
    <submittedName>
        <fullName evidence="2">Uncharacterized protein</fullName>
    </submittedName>
</protein>
<accession>A0ABP9W0Q7</accession>
<feature type="chain" id="PRO_5047202521" evidence="1">
    <location>
        <begin position="28"/>
        <end position="119"/>
    </location>
</feature>
<dbReference type="EMBL" id="BAABRO010000030">
    <property type="protein sequence ID" value="GAA5510928.1"/>
    <property type="molecule type" value="Genomic_DNA"/>
</dbReference>
<gene>
    <name evidence="2" type="ORF">Rcae01_06440</name>
</gene>
<reference evidence="2 3" key="1">
    <citation type="submission" date="2024-02" db="EMBL/GenBank/DDBJ databases">
        <title>Rhodopirellula caenicola NBRC 110016.</title>
        <authorList>
            <person name="Ichikawa N."/>
            <person name="Katano-Makiyama Y."/>
            <person name="Hidaka K."/>
        </authorList>
    </citation>
    <scope>NUCLEOTIDE SEQUENCE [LARGE SCALE GENOMIC DNA]</scope>
    <source>
        <strain evidence="2 3">NBRC 110016</strain>
    </source>
</reference>
<name>A0ABP9W0Q7_9BACT</name>
<sequence>MKYKTTCAFALIAVTFIGLTTFRYALADEGDPAGHVNLQGLGDRPALVAFGTGGENGGDNTVLVNCAIVDIDGKRFLGGTVTDECPEVKVAFPGRTAYVALERIVYIQYLDAENPQDGG</sequence>
<keyword evidence="3" id="KW-1185">Reference proteome</keyword>
<feature type="signal peptide" evidence="1">
    <location>
        <begin position="1"/>
        <end position="27"/>
    </location>
</feature>